<evidence type="ECO:0000256" key="2">
    <source>
        <dbReference type="ARBA" id="ARBA00010951"/>
    </source>
</evidence>
<keyword evidence="7" id="KW-0119">Carbohydrate metabolism</keyword>
<feature type="active site" description="Tele-UMP-histidine intermediate" evidence="8">
    <location>
        <position position="169"/>
    </location>
</feature>
<evidence type="ECO:0000256" key="7">
    <source>
        <dbReference type="ARBA" id="ARBA00023277"/>
    </source>
</evidence>
<feature type="domain" description="Galactose-1-phosphate uridyl transferase C-terminal" evidence="11">
    <location>
        <begin position="191"/>
        <end position="302"/>
    </location>
</feature>
<dbReference type="PANTHER" id="PTHR42763">
    <property type="entry name" value="ADP-GLUCOSE PHOSPHORYLASE"/>
    <property type="match status" value="1"/>
</dbReference>
<evidence type="ECO:0000259" key="10">
    <source>
        <dbReference type="Pfam" id="PF01087"/>
    </source>
</evidence>
<keyword evidence="5" id="KW-0479">Metal-binding</keyword>
<organism evidence="12 13">
    <name type="scientific">Candidatus Terrybacteria bacterium RIFCSPHIGHO2_01_FULL_48_17</name>
    <dbReference type="NCBI Taxonomy" id="1802362"/>
    <lineage>
        <taxon>Bacteria</taxon>
        <taxon>Candidatus Terryibacteriota</taxon>
    </lineage>
</organism>
<feature type="domain" description="Galactose-1-phosphate uridyl transferase N-terminal" evidence="10">
    <location>
        <begin position="8"/>
        <end position="179"/>
    </location>
</feature>
<evidence type="ECO:0000256" key="8">
    <source>
        <dbReference type="PIRSR" id="PIRSR000808-1"/>
    </source>
</evidence>
<dbReference type="Gene3D" id="3.30.428.10">
    <property type="entry name" value="HIT-like"/>
    <property type="match status" value="2"/>
</dbReference>
<dbReference type="EMBL" id="MHSS01000002">
    <property type="protein sequence ID" value="OHA48971.1"/>
    <property type="molecule type" value="Genomic_DNA"/>
</dbReference>
<dbReference type="PANTHER" id="PTHR42763:SF2">
    <property type="entry name" value="ADP-GLUCOSE PHOSPHORYLASE"/>
    <property type="match status" value="1"/>
</dbReference>
<dbReference type="InterPro" id="IPR001937">
    <property type="entry name" value="GalP_UDPtransf1"/>
</dbReference>
<name>A0A1G2PMW5_9BACT</name>
<dbReference type="Pfam" id="PF02744">
    <property type="entry name" value="GalP_UDP_tr_C"/>
    <property type="match status" value="1"/>
</dbReference>
<dbReference type="GO" id="GO:0006012">
    <property type="term" value="P:galactose metabolic process"/>
    <property type="evidence" value="ECO:0007669"/>
    <property type="project" value="InterPro"/>
</dbReference>
<dbReference type="SUPFAM" id="SSF54197">
    <property type="entry name" value="HIT-like"/>
    <property type="match status" value="2"/>
</dbReference>
<dbReference type="PIRSF" id="PIRSF000808">
    <property type="entry name" value="GalT"/>
    <property type="match status" value="1"/>
</dbReference>
<evidence type="ECO:0000256" key="3">
    <source>
        <dbReference type="ARBA" id="ARBA00022679"/>
    </source>
</evidence>
<proteinExistence type="inferred from homology"/>
<keyword evidence="3" id="KW-0808">Transferase</keyword>
<dbReference type="InterPro" id="IPR005849">
    <property type="entry name" value="GalP_Utransf_N"/>
</dbReference>
<evidence type="ECO:0000256" key="1">
    <source>
        <dbReference type="ARBA" id="ARBA00001947"/>
    </source>
</evidence>
<dbReference type="STRING" id="1802362.A2806_04635"/>
<dbReference type="GO" id="GO:0008108">
    <property type="term" value="F:UDP-glucose:hexose-1-phosphate uridylyltransferase activity"/>
    <property type="evidence" value="ECO:0007669"/>
    <property type="project" value="InterPro"/>
</dbReference>
<evidence type="ECO:0000256" key="4">
    <source>
        <dbReference type="ARBA" id="ARBA00022695"/>
    </source>
</evidence>
<evidence type="ECO:0000313" key="13">
    <source>
        <dbReference type="Proteomes" id="UP000177629"/>
    </source>
</evidence>
<dbReference type="AlphaFoldDB" id="A0A1G2PMW5"/>
<evidence type="ECO:0000256" key="6">
    <source>
        <dbReference type="ARBA" id="ARBA00022833"/>
    </source>
</evidence>
<dbReference type="InterPro" id="IPR005850">
    <property type="entry name" value="GalP_Utransf_C"/>
</dbReference>
<feature type="region of interest" description="Disordered" evidence="9">
    <location>
        <begin position="28"/>
        <end position="55"/>
    </location>
</feature>
<evidence type="ECO:0000259" key="11">
    <source>
        <dbReference type="Pfam" id="PF02744"/>
    </source>
</evidence>
<keyword evidence="6" id="KW-0862">Zinc</keyword>
<keyword evidence="4" id="KW-0548">Nucleotidyltransferase</keyword>
<sequence>MDSSSELRRDLISGDWVVIATGRGKRPQRAVKKRARDLEYEKTEGCPFDNPQSGSNAPPLFVVQKPGAQMSEDWFIQVIPNKYPALAPGEEYDRTVGPFDVKSGVGFHELVITQPHDRGLPQFSIEEASLVLHTYRSRYHALAHEHSVRYISIFHNFGKEAGASIFHPHSQILAIPVIPPDVNRSFQGSLKYFEEKGHCVHCDLIGWERQQRLRVIFENNSFIALCPFVSRSAFEVRIFPKAHEPCFQELGDRELSDAAEALKETLRKIWAVLEEPSYNFFIHSSPCGKSLYFPHYHWHLEVLPKVSIWAGFEIATGIEISTVAPEEAAAMLRKA</sequence>
<reference evidence="12 13" key="1">
    <citation type="journal article" date="2016" name="Nat. Commun.">
        <title>Thousands of microbial genomes shed light on interconnected biogeochemical processes in an aquifer system.</title>
        <authorList>
            <person name="Anantharaman K."/>
            <person name="Brown C.T."/>
            <person name="Hug L.A."/>
            <person name="Sharon I."/>
            <person name="Castelle C.J."/>
            <person name="Probst A.J."/>
            <person name="Thomas B.C."/>
            <person name="Singh A."/>
            <person name="Wilkins M.J."/>
            <person name="Karaoz U."/>
            <person name="Brodie E.L."/>
            <person name="Williams K.H."/>
            <person name="Hubbard S.S."/>
            <person name="Banfield J.F."/>
        </authorList>
    </citation>
    <scope>NUCLEOTIDE SEQUENCE [LARGE SCALE GENOMIC DNA]</scope>
</reference>
<dbReference type="GO" id="GO:0008270">
    <property type="term" value="F:zinc ion binding"/>
    <property type="evidence" value="ECO:0007669"/>
    <property type="project" value="InterPro"/>
</dbReference>
<evidence type="ECO:0000256" key="9">
    <source>
        <dbReference type="SAM" id="MobiDB-lite"/>
    </source>
</evidence>
<dbReference type="InterPro" id="IPR053177">
    <property type="entry name" value="ADP-glucose_phosphorylase"/>
</dbReference>
<dbReference type="InterPro" id="IPR036265">
    <property type="entry name" value="HIT-like_sf"/>
</dbReference>
<dbReference type="Pfam" id="PF01087">
    <property type="entry name" value="GalP_UDP_transf"/>
    <property type="match status" value="1"/>
</dbReference>
<comment type="similarity">
    <text evidence="2">Belongs to the galactose-1-phosphate uridylyltransferase type 1 family.</text>
</comment>
<dbReference type="Proteomes" id="UP000177629">
    <property type="component" value="Unassembled WGS sequence"/>
</dbReference>
<accession>A0A1G2PMW5</accession>
<comment type="caution">
    <text evidence="12">The sequence shown here is derived from an EMBL/GenBank/DDBJ whole genome shotgun (WGS) entry which is preliminary data.</text>
</comment>
<protein>
    <submittedName>
        <fullName evidence="12">Uncharacterized protein</fullName>
    </submittedName>
</protein>
<evidence type="ECO:0000256" key="5">
    <source>
        <dbReference type="ARBA" id="ARBA00022723"/>
    </source>
</evidence>
<gene>
    <name evidence="12" type="ORF">A2806_04635</name>
</gene>
<comment type="cofactor">
    <cofactor evidence="1">
        <name>Zn(2+)</name>
        <dbReference type="ChEBI" id="CHEBI:29105"/>
    </cofactor>
</comment>
<evidence type="ECO:0000313" key="12">
    <source>
        <dbReference type="EMBL" id="OHA48971.1"/>
    </source>
</evidence>